<evidence type="ECO:0000256" key="2">
    <source>
        <dbReference type="ARBA" id="ARBA00008685"/>
    </source>
</evidence>
<keyword evidence="8" id="KW-0325">Glycoprotein</keyword>
<gene>
    <name evidence="11" type="ORF">Dbus_chr3Rg399</name>
</gene>
<feature type="transmembrane region" description="Helical" evidence="9">
    <location>
        <begin position="281"/>
        <end position="304"/>
    </location>
</feature>
<dbReference type="OMA" id="SDICFLE"/>
<dbReference type="PANTHER" id="PTHR42643">
    <property type="entry name" value="IONOTROPIC RECEPTOR 20A-RELATED"/>
    <property type="match status" value="1"/>
</dbReference>
<proteinExistence type="inferred from homology"/>
<feature type="transmembrane region" description="Helical" evidence="9">
    <location>
        <begin position="539"/>
        <end position="563"/>
    </location>
</feature>
<evidence type="ECO:0000256" key="8">
    <source>
        <dbReference type="ARBA" id="ARBA00023180"/>
    </source>
</evidence>
<evidence type="ECO:0000256" key="6">
    <source>
        <dbReference type="ARBA" id="ARBA00023136"/>
    </source>
</evidence>
<reference evidence="11 12" key="1">
    <citation type="submission" date="2015-08" db="EMBL/GenBank/DDBJ databases">
        <title>Ancestral chromatin configuration constrains chromatin evolution on differentiating sex chromosomes in Drosophila.</title>
        <authorList>
            <person name="Zhou Q."/>
            <person name="Bachtrog D."/>
        </authorList>
    </citation>
    <scope>NUCLEOTIDE SEQUENCE [LARGE SCALE GENOMIC DNA]</scope>
    <source>
        <tissue evidence="11">Whole larvae</tissue>
    </source>
</reference>
<dbReference type="InterPro" id="IPR001320">
    <property type="entry name" value="Iontro_rcpt_C"/>
</dbReference>
<keyword evidence="5 9" id="KW-1133">Transmembrane helix</keyword>
<dbReference type="Pfam" id="PF00060">
    <property type="entry name" value="Lig_chan"/>
    <property type="match status" value="1"/>
</dbReference>
<evidence type="ECO:0000313" key="11">
    <source>
        <dbReference type="EMBL" id="ALC45649.1"/>
    </source>
</evidence>
<keyword evidence="6 9" id="KW-0472">Membrane</keyword>
<comment type="subcellular location">
    <subcellularLocation>
        <location evidence="1">Cell membrane</location>
        <topology evidence="1">Multi-pass membrane protein</topology>
    </subcellularLocation>
</comment>
<keyword evidence="7" id="KW-0675">Receptor</keyword>
<name>A0A0M3QXC8_DROBS</name>
<dbReference type="OrthoDB" id="6353409at2759"/>
<dbReference type="AlphaFoldDB" id="A0A0M3QXC8"/>
<evidence type="ECO:0000256" key="4">
    <source>
        <dbReference type="ARBA" id="ARBA00022692"/>
    </source>
</evidence>
<comment type="similarity">
    <text evidence="2">Belongs to the glutamate-gated ion channel (TC 1.A.10.1) family.</text>
</comment>
<evidence type="ECO:0000313" key="12">
    <source>
        <dbReference type="Proteomes" id="UP000494163"/>
    </source>
</evidence>
<dbReference type="EMBL" id="CP012526">
    <property type="protein sequence ID" value="ALC45649.1"/>
    <property type="molecule type" value="Genomic_DNA"/>
</dbReference>
<feature type="transmembrane region" description="Helical" evidence="9">
    <location>
        <begin position="345"/>
        <end position="363"/>
    </location>
</feature>
<dbReference type="GO" id="GO:0005886">
    <property type="term" value="C:plasma membrane"/>
    <property type="evidence" value="ECO:0007669"/>
    <property type="project" value="UniProtKB-SubCell"/>
</dbReference>
<evidence type="ECO:0000256" key="7">
    <source>
        <dbReference type="ARBA" id="ARBA00023170"/>
    </source>
</evidence>
<evidence type="ECO:0000259" key="10">
    <source>
        <dbReference type="Pfam" id="PF00060"/>
    </source>
</evidence>
<evidence type="ECO:0000256" key="3">
    <source>
        <dbReference type="ARBA" id="ARBA00022475"/>
    </source>
</evidence>
<accession>A0A0M3QXC8</accession>
<dbReference type="Gene3D" id="1.10.287.70">
    <property type="match status" value="1"/>
</dbReference>
<keyword evidence="3" id="KW-1003">Cell membrane</keyword>
<dbReference type="PANTHER" id="PTHR42643:SF31">
    <property type="entry name" value="IONOTROPIC RECEPTOR 68B-RELATED"/>
    <property type="match status" value="1"/>
</dbReference>
<keyword evidence="12" id="KW-1185">Reference proteome</keyword>
<keyword evidence="4 9" id="KW-0812">Transmembrane</keyword>
<evidence type="ECO:0000256" key="9">
    <source>
        <dbReference type="SAM" id="Phobius"/>
    </source>
</evidence>
<protein>
    <submittedName>
        <fullName evidence="11">Ir85a</fullName>
    </submittedName>
</protein>
<dbReference type="InterPro" id="IPR052192">
    <property type="entry name" value="Insect_Ionotropic_Sensory_Rcpt"/>
</dbReference>
<dbReference type="GO" id="GO:0015276">
    <property type="term" value="F:ligand-gated monoatomic ion channel activity"/>
    <property type="evidence" value="ECO:0007669"/>
    <property type="project" value="InterPro"/>
</dbReference>
<evidence type="ECO:0000256" key="1">
    <source>
        <dbReference type="ARBA" id="ARBA00004651"/>
    </source>
</evidence>
<evidence type="ECO:0000256" key="5">
    <source>
        <dbReference type="ARBA" id="ARBA00022989"/>
    </source>
</evidence>
<dbReference type="GO" id="GO:0050907">
    <property type="term" value="P:detection of chemical stimulus involved in sensory perception"/>
    <property type="evidence" value="ECO:0007669"/>
    <property type="project" value="UniProtKB-ARBA"/>
</dbReference>
<sequence>MVGVSKMLCATRIKLLYVYFENRTKHDHSGELLREVTKCEISYVSLRNQARPLEAVKDDGVLMYMVMIIKDVAQPLRLSLINKKSAGKHLSHVLLLVRDARELTPDWMRASFRQFWSIWLLNIVIVYWRDGRMHIYRYNPFTNDFVLPVPLREGELPTLLQLFPKKLPNMHRKPLRICLFMDSVRAVYGPHGSIQGTDGSLAVYIAERLNATRIITHPVDYAHQNDSWDKCGFEIAQEYSDIAMNIRFLAPEIFEKRTEYTIVNNRDDLCVMVPKAQADSLFWNVFRSFGGWVWLSMLLSLLLANIFCRLCYAERADCISLQLFAGSLSLPLMHVPRKCSLRCFLIFWLFFGMLICSAFRCNLTSMLVYRKPLPDIDDLDALASAQRKILVRPIHYQHIAHFLNVDHPHGVKIKQLLQRVPDAVKLDYFNRNDQRFAYVDKFHIASFQVNARQHMQVGRPLFHLMDACLVPFHAVYTVPYGSPYLGFFNTLIRGSVEFGFERYWDRIMNAAFIGAGTKPYSNRHRSNNDDPVVLKLEHFHAVFCLWAMGTALALGLFLCELLAHKLRRNTKKKTSACKL</sequence>
<organism evidence="11 12">
    <name type="scientific">Drosophila busckii</name>
    <name type="common">Fruit fly</name>
    <dbReference type="NCBI Taxonomy" id="30019"/>
    <lineage>
        <taxon>Eukaryota</taxon>
        <taxon>Metazoa</taxon>
        <taxon>Ecdysozoa</taxon>
        <taxon>Arthropoda</taxon>
        <taxon>Hexapoda</taxon>
        <taxon>Insecta</taxon>
        <taxon>Pterygota</taxon>
        <taxon>Neoptera</taxon>
        <taxon>Endopterygota</taxon>
        <taxon>Diptera</taxon>
        <taxon>Brachycera</taxon>
        <taxon>Muscomorpha</taxon>
        <taxon>Ephydroidea</taxon>
        <taxon>Drosophilidae</taxon>
        <taxon>Drosophila</taxon>
    </lineage>
</organism>
<feature type="domain" description="Ionotropic glutamate receptor C-terminal" evidence="10">
    <location>
        <begin position="325"/>
        <end position="549"/>
    </location>
</feature>
<dbReference type="Proteomes" id="UP000494163">
    <property type="component" value="Chromosome 3R"/>
</dbReference>